<evidence type="ECO:0000313" key="1">
    <source>
        <dbReference type="EMBL" id="KUJ48103.1"/>
    </source>
</evidence>
<dbReference type="EMBL" id="LMWI01000001">
    <property type="protein sequence ID" value="KUJ48103.1"/>
    <property type="molecule type" value="Genomic_DNA"/>
</dbReference>
<name>A0A9X0I6S7_9ACTN</name>
<dbReference type="AlphaFoldDB" id="A0A9X0I6S7"/>
<keyword evidence="2" id="KW-1185">Reference proteome</keyword>
<organism evidence="1 2">
    <name type="scientific">Micromonospora maris</name>
    <dbReference type="NCBI Taxonomy" id="1003110"/>
    <lineage>
        <taxon>Bacteria</taxon>
        <taxon>Bacillati</taxon>
        <taxon>Actinomycetota</taxon>
        <taxon>Actinomycetes</taxon>
        <taxon>Micromonosporales</taxon>
        <taxon>Micromonosporaceae</taxon>
        <taxon>Micromonospora</taxon>
    </lineage>
</organism>
<accession>A0A9X0I6S7</accession>
<evidence type="ECO:0000313" key="2">
    <source>
        <dbReference type="Proteomes" id="UP000053246"/>
    </source>
</evidence>
<protein>
    <submittedName>
        <fullName evidence="1">Uncharacterized protein</fullName>
    </submittedName>
</protein>
<gene>
    <name evidence="1" type="ORF">ADL17_03205</name>
</gene>
<comment type="caution">
    <text evidence="1">The sequence shown here is derived from an EMBL/GenBank/DDBJ whole genome shotgun (WGS) entry which is preliminary data.</text>
</comment>
<proteinExistence type="predicted"/>
<sequence>MRLAAPRHFSEAEYEYLAGLADSVGLSVPNPDGLADRDELDAWIWVARARQSITHLRRLKPRADDVVVAVDRRTGGDRHGVVTSLGATGRLNFKGGRGGHTWPQFVTEILRPGETEYAEKCRLAREEVAARITRPHLVSQGDLKRLAPWKVEAPPGLAALEALTDALNAATEERPMQVVVEKHPALLANMTSGHHGTWVIPQVRFSDHYVADFLVASDTSAGLRGVCCTDR</sequence>
<reference evidence="1 2" key="1">
    <citation type="submission" date="2015-10" db="EMBL/GenBank/DDBJ databases">
        <authorList>
            <person name="Ju K.-S."/>
            <person name="Doroghazi J.R."/>
            <person name="Metcalf W.W."/>
        </authorList>
    </citation>
    <scope>NUCLEOTIDE SEQUENCE [LARGE SCALE GENOMIC DNA]</scope>
    <source>
        <strain evidence="1 2">NRRL B-24793</strain>
    </source>
</reference>
<dbReference type="Proteomes" id="UP000053246">
    <property type="component" value="Unassembled WGS sequence"/>
</dbReference>